<dbReference type="PANTHER" id="PTHR31804">
    <property type="entry name" value="MEDIATOR OF RNA POLYMERASE II TRANSCRIPTION SUBUNIT 15"/>
    <property type="match status" value="1"/>
</dbReference>
<dbReference type="InterPro" id="IPR019087">
    <property type="entry name" value="Med15_N"/>
</dbReference>
<keyword evidence="6 10" id="KW-0010">Activator</keyword>
<protein>
    <recommendedName>
        <fullName evidence="4 10">Mediator of RNA polymerase II transcription subunit 15</fullName>
    </recommendedName>
    <alternativeName>
        <fullName evidence="9 10">Mediator complex subunit 15</fullName>
    </alternativeName>
</protein>
<dbReference type="InterPro" id="IPR036529">
    <property type="entry name" value="KIX_dom_sf"/>
</dbReference>
<dbReference type="Pfam" id="PF21539">
    <property type="entry name" value="Med15_C"/>
    <property type="match status" value="1"/>
</dbReference>
<name>A0AAJ7CDD2_CEPCN</name>
<evidence type="ECO:0000256" key="6">
    <source>
        <dbReference type="ARBA" id="ARBA00023159"/>
    </source>
</evidence>
<feature type="region of interest" description="Disordered" evidence="11">
    <location>
        <begin position="287"/>
        <end position="382"/>
    </location>
</feature>
<evidence type="ECO:0000313" key="15">
    <source>
        <dbReference type="Proteomes" id="UP000694920"/>
    </source>
</evidence>
<dbReference type="Proteomes" id="UP000694920">
    <property type="component" value="Unplaced"/>
</dbReference>
<comment type="function">
    <text evidence="10">Component of the Mediator complex, a coactivator involved in the regulated transcription of nearly all RNA polymerase II-dependent genes. Mediator functions as a bridge to convey information from gene-specific regulatory proteins to the basal RNA polymerase II transcription machinery. Mediator is recruited to promoters by direct interactions with regulatory proteins and serves as a scaffold for the assembly of a functional preinitiation complex with RNA polymerase II and the general transcription factors.</text>
</comment>
<dbReference type="GO" id="GO:0005634">
    <property type="term" value="C:nucleus"/>
    <property type="evidence" value="ECO:0007669"/>
    <property type="project" value="UniProtKB-SubCell"/>
</dbReference>
<evidence type="ECO:0000313" key="16">
    <source>
        <dbReference type="RefSeq" id="XP_015607767.1"/>
    </source>
</evidence>
<dbReference type="RefSeq" id="XP_015607767.1">
    <property type="nucleotide sequence ID" value="XM_015752281.2"/>
</dbReference>
<evidence type="ECO:0000256" key="1">
    <source>
        <dbReference type="ARBA" id="ARBA00004123"/>
    </source>
</evidence>
<evidence type="ECO:0000256" key="5">
    <source>
        <dbReference type="ARBA" id="ARBA00023015"/>
    </source>
</evidence>
<dbReference type="CTD" id="51586"/>
<dbReference type="KEGG" id="ccin:107273771"/>
<evidence type="ECO:0000256" key="4">
    <source>
        <dbReference type="ARBA" id="ARBA00019613"/>
    </source>
</evidence>
<evidence type="ECO:0000256" key="10">
    <source>
        <dbReference type="RuleBase" id="RU364148"/>
    </source>
</evidence>
<feature type="compositionally biased region" description="Polar residues" evidence="11">
    <location>
        <begin position="347"/>
        <end position="365"/>
    </location>
</feature>
<comment type="subcellular location">
    <subcellularLocation>
        <location evidence="1 10">Nucleus</location>
    </subcellularLocation>
</comment>
<evidence type="ECO:0000259" key="14">
    <source>
        <dbReference type="Pfam" id="PF21539"/>
    </source>
</evidence>
<evidence type="ECO:0000256" key="8">
    <source>
        <dbReference type="ARBA" id="ARBA00023242"/>
    </source>
</evidence>
<keyword evidence="8 10" id="KW-0539">Nucleus</keyword>
<dbReference type="AlphaFoldDB" id="A0AAJ7CDD2"/>
<dbReference type="Pfam" id="PF09606">
    <property type="entry name" value="Med15_N"/>
    <property type="match status" value="1"/>
</dbReference>
<evidence type="ECO:0000259" key="12">
    <source>
        <dbReference type="Pfam" id="PF09606"/>
    </source>
</evidence>
<evidence type="ECO:0000256" key="9">
    <source>
        <dbReference type="ARBA" id="ARBA00032016"/>
    </source>
</evidence>
<evidence type="ECO:0000256" key="11">
    <source>
        <dbReference type="SAM" id="MobiDB-lite"/>
    </source>
</evidence>
<dbReference type="PANTHER" id="PTHR31804:SF3">
    <property type="entry name" value="MEDIATOR OF RNA POLYMERASE II TRANSCRIPTION SUBUNIT 15"/>
    <property type="match status" value="1"/>
</dbReference>
<feature type="domain" description="Mediator of RNA polymerase II transcription subunit 15 N-terminal" evidence="12">
    <location>
        <begin position="5"/>
        <end position="72"/>
    </location>
</feature>
<reference evidence="16" key="1">
    <citation type="submission" date="2025-08" db="UniProtKB">
        <authorList>
            <consortium name="RefSeq"/>
        </authorList>
    </citation>
    <scope>IDENTIFICATION</scope>
</reference>
<keyword evidence="15" id="KW-1185">Reference proteome</keyword>
<feature type="domain" description="ARC105/Med15 mediator subunit central" evidence="13">
    <location>
        <begin position="378"/>
        <end position="495"/>
    </location>
</feature>
<evidence type="ECO:0000259" key="13">
    <source>
        <dbReference type="Pfam" id="PF21538"/>
    </source>
</evidence>
<keyword evidence="5 10" id="KW-0805">Transcription regulation</keyword>
<feature type="compositionally biased region" description="Polar residues" evidence="11">
    <location>
        <begin position="301"/>
        <end position="312"/>
    </location>
</feature>
<dbReference type="GeneID" id="107273771"/>
<gene>
    <name evidence="16" type="primary">LOC107273771</name>
    <name evidence="10" type="synonym">MED15</name>
</gene>
<organism evidence="15 16">
    <name type="scientific">Cephus cinctus</name>
    <name type="common">Wheat stem sawfly</name>
    <dbReference type="NCBI Taxonomy" id="211228"/>
    <lineage>
        <taxon>Eukaryota</taxon>
        <taxon>Metazoa</taxon>
        <taxon>Ecdysozoa</taxon>
        <taxon>Arthropoda</taxon>
        <taxon>Hexapoda</taxon>
        <taxon>Insecta</taxon>
        <taxon>Pterygota</taxon>
        <taxon>Neoptera</taxon>
        <taxon>Endopterygota</taxon>
        <taxon>Hymenoptera</taxon>
        <taxon>Cephoidea</taxon>
        <taxon>Cephidae</taxon>
        <taxon>Cephus</taxon>
    </lineage>
</organism>
<accession>A0AAJ7CDD2</accession>
<dbReference type="FunFam" id="1.10.246.20:FF:000002">
    <property type="entry name" value="Mediator of RNA polymerase II transcription subunit 15"/>
    <property type="match status" value="1"/>
</dbReference>
<dbReference type="InterPro" id="IPR048385">
    <property type="entry name" value="Med15_central"/>
</dbReference>
<proteinExistence type="inferred from homology"/>
<keyword evidence="7 10" id="KW-0804">Transcription</keyword>
<evidence type="ECO:0000256" key="7">
    <source>
        <dbReference type="ARBA" id="ARBA00023163"/>
    </source>
</evidence>
<dbReference type="GO" id="GO:0006355">
    <property type="term" value="P:regulation of DNA-templated transcription"/>
    <property type="evidence" value="ECO:0007669"/>
    <property type="project" value="InterPro"/>
</dbReference>
<dbReference type="Pfam" id="PF21538">
    <property type="entry name" value="Med15_M"/>
    <property type="match status" value="1"/>
</dbReference>
<dbReference type="GO" id="GO:0003712">
    <property type="term" value="F:transcription coregulator activity"/>
    <property type="evidence" value="ECO:0007669"/>
    <property type="project" value="InterPro"/>
</dbReference>
<feature type="domain" description="ARC105/Med15 mediator subunit C-terminal" evidence="14">
    <location>
        <begin position="521"/>
        <end position="628"/>
    </location>
</feature>
<dbReference type="Gene3D" id="1.10.246.20">
    <property type="entry name" value="Coactivator CBP, KIX domain"/>
    <property type="match status" value="1"/>
</dbReference>
<comment type="similarity">
    <text evidence="2 10">Belongs to the Mediator complex subunit 15 family.</text>
</comment>
<sequence length="646" mass="69682">MAAEETSWRTQAFRQSVVAKIDEAIQKSGMPSSRNSTEMENQVFQKAKSKEEYLSFVARLILHVREMNSKKGGGGIAPGAGTAGGQGMPDPIGALQTLARQGTGNNQMMGMAGPGAGPQGMVLQPPSNSATNLLQTLNQRPGQTMNMSGMQNKMPGMGMMPGQANGPMGHMGPMQGMQGGPGMLSQMNQMGQGNMNQQMNQMGPNQMGQMGPGQMGPAQMQQNMQNQMQPQISAQMTNQIGGPMTGNMQSGMPQQMNQIPQQMNQMGPGQMGPGQMPQQINHMQRKPGEMLNTGFPGPRNVTPNQFLRQSPSPSVPSPAGLGAPSSNQMVASPALVPSPSPQHPMMASQQRSVGMAPSPSSSLNTPGGVGATPSPLQEDQAYRDKVRQLSKYIEPLRRMIARMANEGNVDKLSKMKKLLEILSSPSKRMPLDTLLKCEVVLEKLDFKRADGSVGPPVTTVKEHHFFSPLLEAVSTHLQSPVANHTLQRTFGPCLEALFGPEIKCLPPPLKKQKLEEPPNEIPDVLQGEIARLDQRFKVSVDPAQQTGSKCIQLICWLDDRHLPCVPPVSVTVPADYPLTPPRCVMAPHEYATAFLCAVQKALNARITKLPRRFSVSQLLDTWEMSVRQASAPTQTPVTASTVLMGL</sequence>
<evidence type="ECO:0000256" key="3">
    <source>
        <dbReference type="ARBA" id="ARBA00011837"/>
    </source>
</evidence>
<dbReference type="InterPro" id="IPR048386">
    <property type="entry name" value="Med15_C"/>
</dbReference>
<comment type="subunit">
    <text evidence="3 10">Component of the Mediator complex.</text>
</comment>
<evidence type="ECO:0000256" key="2">
    <source>
        <dbReference type="ARBA" id="ARBA00009807"/>
    </source>
</evidence>